<dbReference type="Pfam" id="PF00196">
    <property type="entry name" value="GerE"/>
    <property type="match status" value="1"/>
</dbReference>
<organism evidence="3 4">
    <name type="scientific">Winogradskyella sediminis</name>
    <dbReference type="NCBI Taxonomy" id="1382466"/>
    <lineage>
        <taxon>Bacteria</taxon>
        <taxon>Pseudomonadati</taxon>
        <taxon>Bacteroidota</taxon>
        <taxon>Flavobacteriia</taxon>
        <taxon>Flavobacteriales</taxon>
        <taxon>Flavobacteriaceae</taxon>
        <taxon>Winogradskyella</taxon>
    </lineage>
</organism>
<dbReference type="CDD" id="cd06170">
    <property type="entry name" value="LuxR_C_like"/>
    <property type="match status" value="1"/>
</dbReference>
<evidence type="ECO:0000313" key="4">
    <source>
        <dbReference type="Proteomes" id="UP000198963"/>
    </source>
</evidence>
<dbReference type="GO" id="GO:0006355">
    <property type="term" value="P:regulation of DNA-templated transcription"/>
    <property type="evidence" value="ECO:0007669"/>
    <property type="project" value="InterPro"/>
</dbReference>
<sequence length="953" mass="110197">MKFLILKHFPKNLYILYCMKKSLIFLLFLFVFSSDCYSQFAPSIHNYTLAEYKAGNQNWDVSRADNGKVYVANNSGLLEYDALVWKFYQLPNKTIVRSVLAVDDVVYTGSYEEFGYWKRDGFGVLQYHSLSEKIPNLISPNEEIWEIVSFNGKIIFRSFLNIYIYDFEDVIQLRPSSVIISCSVVDDDLFVSTLNQGVFLLKEKSLEPYYFSERLLDTKIVSITKYNGKLLLMTSLKGSYLLDKGTLMPTDFEINEQIQRHQLNEFSVLENGDMVFGTIKDGVFLTDSDGNSKFHISKENGLFNNTVLSQSIDKTGNLWLGLDNGIANIELNSSNYFFNDVSGKLGSVYDVVNYNGVIYIGTNTGLFWLDDNEKLQFIEGSQGQVWDLEIIENQLFCGHNEGTFIVDKDRFTNISTFTGGYTIKKVPEREHTYIQGTYSGLVKFEKIDDEWQVKHLGKTTVPSRFLVFESPRTAWVAHATKGVYKVVFDNNYDTITSVKNYHNKGIGSDFNIRVYNIKNDISFKSNEGWHKYEPILDSIVPYKLLNDLLGKNSYIISEDDTAMFALKNKAGFIEFKSFDTTRNDFYLNDIFLKNRYIVGYENISKINDSIYALNLDNGFMMINNASISKTKLYQPSIEHVSVSGDSISVKPLKDDTVGFKYKESVTVELSSPQSLNHFFEYTITEGGYKDEHAIWYEMEGNKVEFTNLLDGDYTMSFRTSDNAGNVSTMQSLSVDVYPPWYRDTFGYVLYFLIAVLIIVVFYTLHNKKIAKEQRIIKIKYQREQQKLLREKTLENEKRIVQLKNESLQNEIKLKSKQLANNAMALVKKNETLQDIKKDLMMNKDGFNNYYSYKKLVKKLDNSIVLKDEWEVFENNFSQVHDEFFEALKQKHSKLTPKDLKICAYIKMNLSSKEIAPLMNISVRGVETHRYRLKKKLNLENDISLVDYLLNIKN</sequence>
<dbReference type="Proteomes" id="UP000198963">
    <property type="component" value="Chromosome I"/>
</dbReference>
<dbReference type="GO" id="GO:0003677">
    <property type="term" value="F:DNA binding"/>
    <property type="evidence" value="ECO:0007669"/>
    <property type="project" value="InterPro"/>
</dbReference>
<accession>A0A1H1Q5Y1</accession>
<proteinExistence type="predicted"/>
<dbReference type="Gene3D" id="1.10.10.10">
    <property type="entry name" value="Winged helix-like DNA-binding domain superfamily/Winged helix DNA-binding domain"/>
    <property type="match status" value="1"/>
</dbReference>
<evidence type="ECO:0000313" key="3">
    <source>
        <dbReference type="EMBL" id="SDS18918.1"/>
    </source>
</evidence>
<dbReference type="InterPro" id="IPR013783">
    <property type="entry name" value="Ig-like_fold"/>
</dbReference>
<protein>
    <submittedName>
        <fullName evidence="3">Regulatory protein, luxR family</fullName>
    </submittedName>
</protein>
<keyword evidence="1" id="KW-0472">Membrane</keyword>
<keyword evidence="1" id="KW-0812">Transmembrane</keyword>
<feature type="transmembrane region" description="Helical" evidence="1">
    <location>
        <begin position="745"/>
        <end position="764"/>
    </location>
</feature>
<feature type="domain" description="HTH luxR-type" evidence="2">
    <location>
        <begin position="887"/>
        <end position="952"/>
    </location>
</feature>
<gene>
    <name evidence="3" type="ORF">SAMN04489797_1060</name>
</gene>
<dbReference type="SUPFAM" id="SSF46894">
    <property type="entry name" value="C-terminal effector domain of the bipartite response regulators"/>
    <property type="match status" value="1"/>
</dbReference>
<dbReference type="InterPro" id="IPR015943">
    <property type="entry name" value="WD40/YVTN_repeat-like_dom_sf"/>
</dbReference>
<dbReference type="AlphaFoldDB" id="A0A1H1Q5Y1"/>
<evidence type="ECO:0000256" key="1">
    <source>
        <dbReference type="SAM" id="Phobius"/>
    </source>
</evidence>
<dbReference type="SMART" id="SM00421">
    <property type="entry name" value="HTH_LUXR"/>
    <property type="match status" value="1"/>
</dbReference>
<reference evidence="3 4" key="1">
    <citation type="submission" date="2016-10" db="EMBL/GenBank/DDBJ databases">
        <authorList>
            <person name="Varghese N."/>
            <person name="Submissions S."/>
        </authorList>
    </citation>
    <scope>NUCLEOTIDE SEQUENCE [LARGE SCALE GENOMIC DNA]</scope>
    <source>
        <strain evidence="3 4">RHA_55</strain>
    </source>
</reference>
<dbReference type="Gene3D" id="2.130.10.10">
    <property type="entry name" value="YVTN repeat-like/Quinoprotein amine dehydrogenase"/>
    <property type="match status" value="2"/>
</dbReference>
<dbReference type="STRING" id="1249933.SAMN04489797_1060"/>
<dbReference type="InterPro" id="IPR036388">
    <property type="entry name" value="WH-like_DNA-bd_sf"/>
</dbReference>
<keyword evidence="1" id="KW-1133">Transmembrane helix</keyword>
<dbReference type="InterPro" id="IPR016032">
    <property type="entry name" value="Sig_transdc_resp-reg_C-effctor"/>
</dbReference>
<dbReference type="Gene3D" id="2.60.40.10">
    <property type="entry name" value="Immunoglobulins"/>
    <property type="match status" value="1"/>
</dbReference>
<dbReference type="InterPro" id="IPR000792">
    <property type="entry name" value="Tscrpt_reg_LuxR_C"/>
</dbReference>
<keyword evidence="4" id="KW-1185">Reference proteome</keyword>
<evidence type="ECO:0000259" key="2">
    <source>
        <dbReference type="PROSITE" id="PS50043"/>
    </source>
</evidence>
<name>A0A1H1Q5Y1_9FLAO</name>
<dbReference type="EMBL" id="LT629774">
    <property type="protein sequence ID" value="SDS18918.1"/>
    <property type="molecule type" value="Genomic_DNA"/>
</dbReference>
<dbReference type="PROSITE" id="PS50043">
    <property type="entry name" value="HTH_LUXR_2"/>
    <property type="match status" value="1"/>
</dbReference>